<evidence type="ECO:0000313" key="2">
    <source>
        <dbReference type="EMBL" id="NVL07794.1"/>
    </source>
</evidence>
<proteinExistence type="predicted"/>
<comment type="caution">
    <text evidence="2">The sequence shown here is derived from an EMBL/GenBank/DDBJ whole genome shotgun (WGS) entry which is preliminary data.</text>
</comment>
<dbReference type="SUPFAM" id="SSF49842">
    <property type="entry name" value="TNF-like"/>
    <property type="match status" value="1"/>
</dbReference>
<feature type="domain" description="C1q" evidence="1">
    <location>
        <begin position="344"/>
        <end position="429"/>
    </location>
</feature>
<dbReference type="RefSeq" id="WP_176528442.1">
    <property type="nucleotide sequence ID" value="NZ_CP088022.1"/>
</dbReference>
<dbReference type="Pfam" id="PF00386">
    <property type="entry name" value="C1q"/>
    <property type="match status" value="1"/>
</dbReference>
<dbReference type="InterPro" id="IPR001073">
    <property type="entry name" value="C1q_dom"/>
</dbReference>
<dbReference type="AlphaFoldDB" id="A0A973WMP2"/>
<evidence type="ECO:0000259" key="1">
    <source>
        <dbReference type="Pfam" id="PF00386"/>
    </source>
</evidence>
<organism evidence="2">
    <name type="scientific">Bradyrhizobium quebecense</name>
    <dbReference type="NCBI Taxonomy" id="2748629"/>
    <lineage>
        <taxon>Bacteria</taxon>
        <taxon>Pseudomonadati</taxon>
        <taxon>Pseudomonadota</taxon>
        <taxon>Alphaproteobacteria</taxon>
        <taxon>Hyphomicrobiales</taxon>
        <taxon>Nitrobacteraceae</taxon>
        <taxon>Bradyrhizobium</taxon>
    </lineage>
</organism>
<accession>A0A973WMP2</accession>
<protein>
    <recommendedName>
        <fullName evidence="1">C1q domain-containing protein</fullName>
    </recommendedName>
</protein>
<name>A0A973WMP2_9BRAD</name>
<dbReference type="EMBL" id="JABWSX010000001">
    <property type="protein sequence ID" value="NVL07794.1"/>
    <property type="molecule type" value="Genomic_DNA"/>
</dbReference>
<reference evidence="2" key="1">
    <citation type="submission" date="2020-06" db="EMBL/GenBank/DDBJ databases">
        <title>Whole Genome Sequence of Bradyrhizobium sp. Strain 66S1MB.</title>
        <authorList>
            <person name="Bromfield E."/>
            <person name="Cloutier S."/>
        </authorList>
    </citation>
    <scope>NUCLEOTIDE SEQUENCE</scope>
    <source>
        <strain evidence="2">66S1MB</strain>
    </source>
</reference>
<sequence>MTDDTVYTVIASGDTNAGSSSSSFYEKDGVVTSVSTSTPDDTAYAVADDLQGPGGSPSSSFYEHGTVYTDIVYATTVVDQINASAAAAAASATAAQLALTTFLVSPGFSGIPTAPTAAPGTNTTQIATTAFSTAAVAAEAALRASADTALSTSLTTAYQNADTALSGTLTTAYTNADTTLLGTVNSSLALKAPLASPGFSGVPTAPTATVGTNTTQLATTAFVSSALPVPAAAAPIIDGTAAVGTSAKYAREDHVHPTDTSRAALASPTFTGVPAAPTATAGTNTTQIATTAFVTSAVSAAGVSSVGGVTGAIGLDPGLKMNSSNVALKNGLFEVDRNGTNQTGLTASADNKITWTTANVNNESWFSLATGKYTPLVAGSYVFTLSVNSVTGTGGESCQAELYKNGTKVKVGTYTASNGPNINTVTAVIPMNGTTDYVEAYLYLPAATTTLVGAPSTTHFQGWRAGS</sequence>
<dbReference type="InterPro" id="IPR008983">
    <property type="entry name" value="Tumour_necrosis_fac-like_dom"/>
</dbReference>
<dbReference type="Gene3D" id="2.60.120.40">
    <property type="match status" value="1"/>
</dbReference>
<gene>
    <name evidence="2" type="ORF">HU230_19005</name>
</gene>